<keyword evidence="1" id="KW-0175">Coiled coil</keyword>
<name>A0A379B6H0_9PAST</name>
<protein>
    <submittedName>
        <fullName evidence="3">Predicted transcriptional regulator</fullName>
    </submittedName>
</protein>
<reference evidence="3 4" key="1">
    <citation type="submission" date="2018-06" db="EMBL/GenBank/DDBJ databases">
        <authorList>
            <consortium name="Pathogen Informatics"/>
            <person name="Doyle S."/>
        </authorList>
    </citation>
    <scope>NUCLEOTIDE SEQUENCE [LARGE SCALE GENOMIC DNA]</scope>
    <source>
        <strain evidence="3 4">NCTC10699</strain>
    </source>
</reference>
<accession>A0A379B6H0</accession>
<dbReference type="SMART" id="SM00530">
    <property type="entry name" value="HTH_XRE"/>
    <property type="match status" value="1"/>
</dbReference>
<evidence type="ECO:0000259" key="2">
    <source>
        <dbReference type="PROSITE" id="PS50943"/>
    </source>
</evidence>
<evidence type="ECO:0000256" key="1">
    <source>
        <dbReference type="SAM" id="Coils"/>
    </source>
</evidence>
<dbReference type="GO" id="GO:0003677">
    <property type="term" value="F:DNA binding"/>
    <property type="evidence" value="ECO:0007669"/>
    <property type="project" value="InterPro"/>
</dbReference>
<dbReference type="InterPro" id="IPR010982">
    <property type="entry name" value="Lambda_DNA-bd_dom_sf"/>
</dbReference>
<dbReference type="EMBL" id="UGSS01000002">
    <property type="protein sequence ID" value="SUB33690.1"/>
    <property type="molecule type" value="Genomic_DNA"/>
</dbReference>
<feature type="domain" description="HTH cro/C1-type" evidence="2">
    <location>
        <begin position="7"/>
        <end position="61"/>
    </location>
</feature>
<dbReference type="Gene3D" id="1.10.260.40">
    <property type="entry name" value="lambda repressor-like DNA-binding domains"/>
    <property type="match status" value="1"/>
</dbReference>
<dbReference type="InterPro" id="IPR001387">
    <property type="entry name" value="Cro/C1-type_HTH"/>
</dbReference>
<keyword evidence="4" id="KW-1185">Reference proteome</keyword>
<dbReference type="Proteomes" id="UP000254280">
    <property type="component" value="Unassembled WGS sequence"/>
</dbReference>
<dbReference type="PROSITE" id="PS50943">
    <property type="entry name" value="HTH_CROC1"/>
    <property type="match status" value="1"/>
</dbReference>
<evidence type="ECO:0000313" key="4">
    <source>
        <dbReference type="Proteomes" id="UP000254280"/>
    </source>
</evidence>
<dbReference type="OrthoDB" id="5678656at2"/>
<sequence length="129" mass="14997">MAVYDKIRLMRELHQFSQEDMAEKMNMSPSGYAKIECGDTKLQYDKLVQIAQIFNMKVTDLVDTENGVIFCMNDNSDYIYTNYNGNTEGLALEIEKLKLQLAHKNELLIQKEKEIQNLNKIISLLERKS</sequence>
<dbReference type="SUPFAM" id="SSF47413">
    <property type="entry name" value="lambda repressor-like DNA-binding domains"/>
    <property type="match status" value="1"/>
</dbReference>
<organism evidence="3 4">
    <name type="scientific">[Pasteurella] mairii</name>
    <dbReference type="NCBI Taxonomy" id="757"/>
    <lineage>
        <taxon>Bacteria</taxon>
        <taxon>Pseudomonadati</taxon>
        <taxon>Pseudomonadota</taxon>
        <taxon>Gammaproteobacteria</taxon>
        <taxon>Pasteurellales</taxon>
        <taxon>Pasteurellaceae</taxon>
    </lineage>
</organism>
<gene>
    <name evidence="3" type="ORF">NCTC10699_01317</name>
</gene>
<evidence type="ECO:0000313" key="3">
    <source>
        <dbReference type="EMBL" id="SUB33690.1"/>
    </source>
</evidence>
<dbReference type="CDD" id="cd00093">
    <property type="entry name" value="HTH_XRE"/>
    <property type="match status" value="1"/>
</dbReference>
<feature type="coiled-coil region" evidence="1">
    <location>
        <begin position="94"/>
        <end position="128"/>
    </location>
</feature>
<proteinExistence type="predicted"/>
<dbReference type="Pfam" id="PF01381">
    <property type="entry name" value="HTH_3"/>
    <property type="match status" value="1"/>
</dbReference>
<dbReference type="AlphaFoldDB" id="A0A379B6H0"/>